<dbReference type="Gene3D" id="1.50.10.10">
    <property type="match status" value="1"/>
</dbReference>
<dbReference type="InterPro" id="IPR035398">
    <property type="entry name" value="Bac_rhamnosid_C"/>
</dbReference>
<dbReference type="InterPro" id="IPR012341">
    <property type="entry name" value="6hp_glycosidase-like_sf"/>
</dbReference>
<comment type="catalytic activity">
    <reaction evidence="1">
        <text>Hydrolysis of terminal non-reducing alpha-L-rhamnose residues in alpha-L-rhamnosides.</text>
        <dbReference type="EC" id="3.2.1.40"/>
    </reaction>
</comment>
<evidence type="ECO:0000259" key="4">
    <source>
        <dbReference type="Pfam" id="PF05592"/>
    </source>
</evidence>
<name>A0ABQ4JFA2_9ACTN</name>
<dbReference type="InterPro" id="IPR016007">
    <property type="entry name" value="Alpha_rhamnosid"/>
</dbReference>
<dbReference type="Pfam" id="PF25788">
    <property type="entry name" value="Ig_Rha78A_N"/>
    <property type="match status" value="1"/>
</dbReference>
<dbReference type="Proteomes" id="UP000653076">
    <property type="component" value="Unassembled WGS sequence"/>
</dbReference>
<sequence length="1593" mass="172172">MPYTSDRSRRLAGVLLMVLALILTGLGAPTPSASARPAEGDPAEGDRVKLVDLKVERKPEPVGIDLDRPRFSWIISTTERDVRQESYRVRITTGGDVVWDSGAVESDRSFDVEYDGPTLKSTTGYEWTVDVITTAGKASGSSQFRTGLMTATDWGHSRWVGARPPSGDPLVGWDNYTAEFDFTIDHVAFGAFVRAPNPNNALMWQVSVDGGVPRLRPHRRVNGNYTLLANPGIDISSAVTVNQLTTQRNKLSVTVGPGTDQSSVHVVTRINGIEVESRNVTQAGNMQRGFIGFRSDVASGQPERSRAHAVKVTRTEDSRVLADVDFSTGFNPFSGGTVANGSLELVGTINTILAPAPAAAPLLRKEFAVDRPVRNATYYVAAGGYADVSLNGSPVSDAMLSPGFADYDDTVQYAAFDVTDRLVEGPNAIGMELGREFFAMTGGNVWNWERPTWRDEPMARGILHIDYADGSTKRVVTDDSWTYHEGPTRFDDLYAGERYDARFAVPGWNSAGFDDSAWSAPRIASGPRGVLVNQRQQPIRITRSYPAVGITEPAPGVYVVEFPNVIAGMVEYTVQGPAGTTIRAAHAEKLLANGRVNMSNNGGFQAGLQTDYFTLAGTGEPETWMPKFSYKGFKYIEVTGWPGEDPPPLSAFTAKRVNTDAEQTGRFQASNGTLNGVHEIVVNTLYNNIHHIPTDTPMFEKNGWTGDATVGAEMFMLNMDTHELFAKWLRDIHETREVSGSRAGAPMVIAPSSGNWGAWGPSQPWHAAYIMIPYWLYQYGGDDRVMTELYDGMKGYVDLEYSQRRANGTVISNRLGDWVSPTGSPAGGHAPDEDNRVSGTAYLYLMLRTMERVAQHLDKENDAVQFAARADATKTAFNDVYFQNSQDRYRGEGADANRYRQVHNVLALAFNLTPNEEVAQRVADRLAQDVVERGYHLDTGTLGTKYLLPVLTQYGHEDVAYRVATQTTYPSWGYKLANGATTVWEHWSLQARSVGHYFLGTLDDWNYQYVAGIRPSATTGYRDVTIAPAVTGQLDHASATTQTPWGPVSSDWRRQGRRLSLNVHVPVGTTATVEVPGASRWAVSEGGRPVADAPGVHEVTVTDGVVRVVVGSGDYRFASDEQLGLVGTAIDATQPLAALVDAARRAGDLNPGQAQRLSSAAATSEAKARDAHAALLTGDTRAAARHLAASHLALESMADVLAKLNAAGLEELVTAVDRAMSAVSTAASDLLGLSLKAEAGPDVLRPGDRIPVRLAVANDGFERVVNVRASLTGFGEGWTTTPSWVRLINQLPPGGTGEGRLELAVPEQQRPGTLRGDAEATYVYADATLTMRSPLEVSVQSPVVVESVTAEPAEVRPGASTRVTATVRNVGRAPTSGRLRLDLPEGWQPVAGADLTVPAGQTRSVALDVVVPRAARQTVEDVTLTARFVRDGEILATGTGSVRVAITPDVTDALDHVDLGNASSEQAHRLTAAPSSGTSTEAGLTRRYAGHLTPFSWFEFDLAVAPGEAFVVRAVETYDRAQVKRYKVYVDGEEVLLRTFERSAAGAGTVTYELVVPASLAAADGSVRIRFENQDDPAYFDPSIADVWSRPVS</sequence>
<keyword evidence="3" id="KW-0378">Hydrolase</keyword>
<dbReference type="PANTHER" id="PTHR33307">
    <property type="entry name" value="ALPHA-RHAMNOSIDASE (EUROFUNG)"/>
    <property type="match status" value="1"/>
</dbReference>
<evidence type="ECO:0000256" key="2">
    <source>
        <dbReference type="ARBA" id="ARBA00012652"/>
    </source>
</evidence>
<dbReference type="EMBL" id="BOPC01000059">
    <property type="protein sequence ID" value="GIJ28969.1"/>
    <property type="molecule type" value="Genomic_DNA"/>
</dbReference>
<reference evidence="9 10" key="1">
    <citation type="submission" date="2021-01" db="EMBL/GenBank/DDBJ databases">
        <title>Whole genome shotgun sequence of Verrucosispora qiuiae NBRC 106684.</title>
        <authorList>
            <person name="Komaki H."/>
            <person name="Tamura T."/>
        </authorList>
    </citation>
    <scope>NUCLEOTIDE SEQUENCE [LARGE SCALE GENOMIC DNA]</scope>
    <source>
        <strain evidence="9 10">NBRC 106684</strain>
    </source>
</reference>
<proteinExistence type="predicted"/>
<evidence type="ECO:0000256" key="1">
    <source>
        <dbReference type="ARBA" id="ARBA00001445"/>
    </source>
</evidence>
<dbReference type="Pfam" id="PF17390">
    <property type="entry name" value="Bac_rhamnosid_C"/>
    <property type="match status" value="1"/>
</dbReference>
<feature type="domain" description="Alpha-L-rhamnosidase six-hairpin glycosidase" evidence="7">
    <location>
        <begin position="662"/>
        <end position="1010"/>
    </location>
</feature>
<dbReference type="InterPro" id="IPR035396">
    <property type="entry name" value="Bac_rhamnosid6H"/>
</dbReference>
<dbReference type="InterPro" id="IPR013783">
    <property type="entry name" value="Ig-like_fold"/>
</dbReference>
<evidence type="ECO:0000256" key="3">
    <source>
        <dbReference type="ARBA" id="ARBA00022801"/>
    </source>
</evidence>
<dbReference type="Pfam" id="PF10633">
    <property type="entry name" value="NPCBM_assoc"/>
    <property type="match status" value="1"/>
</dbReference>
<dbReference type="SUPFAM" id="SSF48208">
    <property type="entry name" value="Six-hairpin glycosidases"/>
    <property type="match status" value="1"/>
</dbReference>
<evidence type="ECO:0000259" key="5">
    <source>
        <dbReference type="Pfam" id="PF08531"/>
    </source>
</evidence>
<evidence type="ECO:0000259" key="7">
    <source>
        <dbReference type="Pfam" id="PF17389"/>
    </source>
</evidence>
<dbReference type="Gene3D" id="2.60.120.260">
    <property type="entry name" value="Galactose-binding domain-like"/>
    <property type="match status" value="2"/>
</dbReference>
<comment type="caution">
    <text evidence="9">The sequence shown here is derived from an EMBL/GenBank/DDBJ whole genome shotgun (WGS) entry which is preliminary data.</text>
</comment>
<gene>
    <name evidence="9" type="ORF">Vqi01_41310</name>
</gene>
<evidence type="ECO:0000259" key="6">
    <source>
        <dbReference type="Pfam" id="PF10633"/>
    </source>
</evidence>
<dbReference type="RefSeq" id="WP_204036463.1">
    <property type="nucleotide sequence ID" value="NZ_BOPC01000059.1"/>
</dbReference>
<feature type="domain" description="Alpha-galactosidase NEW3" evidence="6">
    <location>
        <begin position="1356"/>
        <end position="1428"/>
    </location>
</feature>
<dbReference type="InterPro" id="IPR008928">
    <property type="entry name" value="6-hairpin_glycosidase_sf"/>
</dbReference>
<dbReference type="Gene3D" id="2.60.40.10">
    <property type="entry name" value="Immunoglobulins"/>
    <property type="match status" value="2"/>
</dbReference>
<accession>A0ABQ4JFA2</accession>
<protein>
    <recommendedName>
        <fullName evidence="2">alpha-L-rhamnosidase</fullName>
        <ecNumber evidence="2">3.2.1.40</ecNumber>
    </recommendedName>
</protein>
<dbReference type="InterPro" id="IPR018905">
    <property type="entry name" value="A-galactase_NEW3"/>
</dbReference>
<keyword evidence="10" id="KW-1185">Reference proteome</keyword>
<dbReference type="EC" id="3.2.1.40" evidence="2"/>
<dbReference type="Pfam" id="PF08531">
    <property type="entry name" value="Bac_rhamnosid_N"/>
    <property type="match status" value="1"/>
</dbReference>
<dbReference type="Pfam" id="PF05592">
    <property type="entry name" value="Bac_rhamnosid"/>
    <property type="match status" value="1"/>
</dbReference>
<organism evidence="9 10">
    <name type="scientific">Micromonospora qiuiae</name>
    <dbReference type="NCBI Taxonomy" id="502268"/>
    <lineage>
        <taxon>Bacteria</taxon>
        <taxon>Bacillati</taxon>
        <taxon>Actinomycetota</taxon>
        <taxon>Actinomycetes</taxon>
        <taxon>Micromonosporales</taxon>
        <taxon>Micromonosporaceae</taxon>
        <taxon>Micromonospora</taxon>
    </lineage>
</organism>
<dbReference type="InterPro" id="IPR008902">
    <property type="entry name" value="Rhamnosid_concanavalin"/>
</dbReference>
<dbReference type="PANTHER" id="PTHR33307:SF6">
    <property type="entry name" value="ALPHA-RHAMNOSIDASE (EUROFUNG)-RELATED"/>
    <property type="match status" value="1"/>
</dbReference>
<dbReference type="Gene3D" id="2.60.420.10">
    <property type="entry name" value="Maltose phosphorylase, domain 3"/>
    <property type="match status" value="1"/>
</dbReference>
<dbReference type="Pfam" id="PF17389">
    <property type="entry name" value="Bac_rhamnosid6H"/>
    <property type="match status" value="1"/>
</dbReference>
<evidence type="ECO:0000259" key="8">
    <source>
        <dbReference type="Pfam" id="PF17390"/>
    </source>
</evidence>
<feature type="domain" description="Alpha-L-rhamnosidase concanavalin-like" evidence="4">
    <location>
        <begin position="554"/>
        <end position="647"/>
    </location>
</feature>
<evidence type="ECO:0000313" key="9">
    <source>
        <dbReference type="EMBL" id="GIJ28969.1"/>
    </source>
</evidence>
<feature type="domain" description="Bacterial alpha-L-rhamnosidase N-terminal" evidence="5">
    <location>
        <begin position="373"/>
        <end position="542"/>
    </location>
</feature>
<feature type="domain" description="Alpha-L-rhamnosidase C-terminal" evidence="8">
    <location>
        <begin position="1012"/>
        <end position="1080"/>
    </location>
</feature>
<dbReference type="InterPro" id="IPR013737">
    <property type="entry name" value="Bac_rhamnosid_N"/>
</dbReference>
<evidence type="ECO:0000313" key="10">
    <source>
        <dbReference type="Proteomes" id="UP000653076"/>
    </source>
</evidence>